<feature type="signal peptide" evidence="1">
    <location>
        <begin position="1"/>
        <end position="32"/>
    </location>
</feature>
<evidence type="ECO:0000256" key="1">
    <source>
        <dbReference type="SAM" id="SignalP"/>
    </source>
</evidence>
<gene>
    <name evidence="2" type="ORF">SCF082_LOCUS42656</name>
</gene>
<keyword evidence="3" id="KW-1185">Reference proteome</keyword>
<name>A0ABP0QS89_9DINO</name>
<feature type="non-terminal residue" evidence="2">
    <location>
        <position position="1"/>
    </location>
</feature>
<feature type="chain" id="PRO_5047162958" evidence="1">
    <location>
        <begin position="33"/>
        <end position="455"/>
    </location>
</feature>
<proteinExistence type="predicted"/>
<reference evidence="2 3" key="1">
    <citation type="submission" date="2024-02" db="EMBL/GenBank/DDBJ databases">
        <authorList>
            <person name="Chen Y."/>
            <person name="Shah S."/>
            <person name="Dougan E. K."/>
            <person name="Thang M."/>
            <person name="Chan C."/>
        </authorList>
    </citation>
    <scope>NUCLEOTIDE SEQUENCE [LARGE SCALE GENOMIC DNA]</scope>
</reference>
<protein>
    <submittedName>
        <fullName evidence="2">Uncharacterized protein</fullName>
    </submittedName>
</protein>
<comment type="caution">
    <text evidence="2">The sequence shown here is derived from an EMBL/GenBank/DDBJ whole genome shotgun (WGS) entry which is preliminary data.</text>
</comment>
<sequence>AVAARMFAKFRSMFRLLVIVTWLRSSVTPVSAAPTLLSCIYGWAECLGLQDSDGFEEAQELGCPTTVDGRYAARTETQLMNQFFSAFRMNSGQSIAGSTIMPYGDGMPCTFNPADDVPAKEQITSLEDIQVTFPNGSRAVVTGATWLPAVEGNEWMTLLLLGNFGFKEGVNPASVVIANSNAYTGQGLQYADTGLDLVYAELHDITSFDAADGQPTLPPLLMQNPQVQASMALLANDTCSVHYPSTTHVVQVVMNGGVTVTWRNNSDLPDHLHHKPGHKGLWQLRIGPNGRVLNEEEYVGMGDIWDPDNIVDLCLKLNSTTLLEMVSKGLYVRVFSTRSCYYLVPPKGDCLSPLVTANCGDSATLPQETCVMGTGPSCTVDAAQSYMRTFTPTQEELDSLICDFDAEPLIVPILPEQPSSTSFAPSSTVQTSATSATSLYRGVFMTFLVTSLSQA</sequence>
<evidence type="ECO:0000313" key="2">
    <source>
        <dbReference type="EMBL" id="CAK9090443.1"/>
    </source>
</evidence>
<accession>A0ABP0QS89</accession>
<keyword evidence="1" id="KW-0732">Signal</keyword>
<dbReference type="Proteomes" id="UP001642464">
    <property type="component" value="Unassembled WGS sequence"/>
</dbReference>
<evidence type="ECO:0000313" key="3">
    <source>
        <dbReference type="Proteomes" id="UP001642464"/>
    </source>
</evidence>
<dbReference type="EMBL" id="CAXAMM010040006">
    <property type="protein sequence ID" value="CAK9090443.1"/>
    <property type="molecule type" value="Genomic_DNA"/>
</dbReference>
<organism evidence="2 3">
    <name type="scientific">Durusdinium trenchii</name>
    <dbReference type="NCBI Taxonomy" id="1381693"/>
    <lineage>
        <taxon>Eukaryota</taxon>
        <taxon>Sar</taxon>
        <taxon>Alveolata</taxon>
        <taxon>Dinophyceae</taxon>
        <taxon>Suessiales</taxon>
        <taxon>Symbiodiniaceae</taxon>
        <taxon>Durusdinium</taxon>
    </lineage>
</organism>